<comment type="caution">
    <text evidence="1">The sequence shown here is derived from an EMBL/GenBank/DDBJ whole genome shotgun (WGS) entry which is preliminary data.</text>
</comment>
<evidence type="ECO:0008006" key="3">
    <source>
        <dbReference type="Google" id="ProtNLM"/>
    </source>
</evidence>
<dbReference type="AlphaFoldDB" id="A0A840WQG3"/>
<dbReference type="Gene3D" id="3.40.50.2000">
    <property type="entry name" value="Glycogen Phosphorylase B"/>
    <property type="match status" value="1"/>
</dbReference>
<organism evidence="1 2">
    <name type="scientific">Rubricella aquisinus</name>
    <dbReference type="NCBI Taxonomy" id="2028108"/>
    <lineage>
        <taxon>Bacteria</taxon>
        <taxon>Pseudomonadati</taxon>
        <taxon>Pseudomonadota</taxon>
        <taxon>Alphaproteobacteria</taxon>
        <taxon>Rhodobacterales</taxon>
        <taxon>Paracoccaceae</taxon>
        <taxon>Rubricella</taxon>
    </lineage>
</organism>
<reference evidence="1 2" key="1">
    <citation type="submission" date="2020-08" db="EMBL/GenBank/DDBJ databases">
        <title>Genomic Encyclopedia of Type Strains, Phase IV (KMG-IV): sequencing the most valuable type-strain genomes for metagenomic binning, comparative biology and taxonomic classification.</title>
        <authorList>
            <person name="Goeker M."/>
        </authorList>
    </citation>
    <scope>NUCLEOTIDE SEQUENCE [LARGE SCALE GENOMIC DNA]</scope>
    <source>
        <strain evidence="1 2">DSM 103377</strain>
    </source>
</reference>
<dbReference type="InterPro" id="IPR011990">
    <property type="entry name" value="TPR-like_helical_dom_sf"/>
</dbReference>
<name>A0A840WQG3_9RHOB</name>
<dbReference type="Gene3D" id="1.25.40.10">
    <property type="entry name" value="Tetratricopeptide repeat domain"/>
    <property type="match status" value="1"/>
</dbReference>
<gene>
    <name evidence="1" type="ORF">FHS89_001932</name>
</gene>
<dbReference type="Proteomes" id="UP000553766">
    <property type="component" value="Unassembled WGS sequence"/>
</dbReference>
<keyword evidence="2" id="KW-1185">Reference proteome</keyword>
<sequence length="460" mass="50980">MSDARRQLRRIETALRLHDRGKVNWAYAHYLKILERDPFVLQILCNTAGIEIERGAYAKAEARYRLALEYYPESPVAVSGLCLCLHHRHAPQEARAVSAALLERAPDDPQAYYTHAMTLSRDGDTQTALRVVDEGLRHCAPHQKRNKPRTDLLKARGLLRIAEGDYAGGFRDRAYFALFGHAEATATYPLDLAAFQGKTVLIHPEEGNGDGVALGRFIQPFAESGARLSVACRPAMRRMMESLSDIADLVPEPKTYDGYDHVLPPIALPHILGTKPGTLPAPMTLAIPADSLARGAAFAAPYADRLKVGFCWSGSTGYADNAHRSARLDPFLKLAQTAGTQFFSLYKGPLLTDLFSHAQRDRVIDTSSDDRDYADAAGTIAAMDLVITTDTCVAHIAGSLGTETWLLLHRAPYYYYPRHQEDRTIWYPSMRLFRQDKAGDWDTVFAAVQAALTERSAKHG</sequence>
<protein>
    <recommendedName>
        <fullName evidence="3">Tetratricopeptide repeat protein</fullName>
    </recommendedName>
</protein>
<dbReference type="Pfam" id="PF14559">
    <property type="entry name" value="TPR_19"/>
    <property type="match status" value="1"/>
</dbReference>
<dbReference type="EMBL" id="JACIJS010000005">
    <property type="protein sequence ID" value="MBB5515912.1"/>
    <property type="molecule type" value="Genomic_DNA"/>
</dbReference>
<dbReference type="RefSeq" id="WP_184011022.1">
    <property type="nucleotide sequence ID" value="NZ_JACIJS010000005.1"/>
</dbReference>
<proteinExistence type="predicted"/>
<dbReference type="SUPFAM" id="SSF53756">
    <property type="entry name" value="UDP-Glycosyltransferase/glycogen phosphorylase"/>
    <property type="match status" value="1"/>
</dbReference>
<evidence type="ECO:0000313" key="1">
    <source>
        <dbReference type="EMBL" id="MBB5515912.1"/>
    </source>
</evidence>
<evidence type="ECO:0000313" key="2">
    <source>
        <dbReference type="Proteomes" id="UP000553766"/>
    </source>
</evidence>
<accession>A0A840WQG3</accession>
<dbReference type="SUPFAM" id="SSF48452">
    <property type="entry name" value="TPR-like"/>
    <property type="match status" value="1"/>
</dbReference>